<dbReference type="Gene3D" id="3.40.50.1820">
    <property type="entry name" value="alpha/beta hydrolase"/>
    <property type="match status" value="1"/>
</dbReference>
<evidence type="ECO:0000313" key="2">
    <source>
        <dbReference type="Proteomes" id="UP001187471"/>
    </source>
</evidence>
<accession>A0AA88US56</accession>
<dbReference type="PANTHER" id="PTHR47030:SF2">
    <property type="entry name" value="LIPASE CLASS 3 FAMILY PROTEIN"/>
    <property type="match status" value="1"/>
</dbReference>
<dbReference type="InterPro" id="IPR029058">
    <property type="entry name" value="AB_hydrolase_fold"/>
</dbReference>
<dbReference type="EMBL" id="JAVXUO010000556">
    <property type="protein sequence ID" value="KAK2991198.1"/>
    <property type="molecule type" value="Genomic_DNA"/>
</dbReference>
<dbReference type="Proteomes" id="UP001187471">
    <property type="component" value="Unassembled WGS sequence"/>
</dbReference>
<protein>
    <submittedName>
        <fullName evidence="1">Uncharacterized protein</fullName>
    </submittedName>
</protein>
<name>A0AA88US56_9ASTE</name>
<keyword evidence="2" id="KW-1185">Reference proteome</keyword>
<organism evidence="1 2">
    <name type="scientific">Escallonia rubra</name>
    <dbReference type="NCBI Taxonomy" id="112253"/>
    <lineage>
        <taxon>Eukaryota</taxon>
        <taxon>Viridiplantae</taxon>
        <taxon>Streptophyta</taxon>
        <taxon>Embryophyta</taxon>
        <taxon>Tracheophyta</taxon>
        <taxon>Spermatophyta</taxon>
        <taxon>Magnoliopsida</taxon>
        <taxon>eudicotyledons</taxon>
        <taxon>Gunneridae</taxon>
        <taxon>Pentapetalae</taxon>
        <taxon>asterids</taxon>
        <taxon>campanulids</taxon>
        <taxon>Escalloniales</taxon>
        <taxon>Escalloniaceae</taxon>
        <taxon>Escallonia</taxon>
    </lineage>
</organism>
<gene>
    <name evidence="1" type="ORF">RJ640_027170</name>
</gene>
<sequence>MEGIEVVYGGTTGWAAVLLMCLDCGRVGSGSGIRRWWKDEEGLEWCMRSREEWREGKRVAQAKCQAAYFILVLHHLKSVVIAVRGTETPEDLITDGLPNKFAMLPILIYR</sequence>
<evidence type="ECO:0000313" key="1">
    <source>
        <dbReference type="EMBL" id="KAK2991198.1"/>
    </source>
</evidence>
<dbReference type="AlphaFoldDB" id="A0AA88US56"/>
<dbReference type="PANTHER" id="PTHR47030">
    <property type="entry name" value="LIPASE CLASS 3 FAMILY PROTEIN"/>
    <property type="match status" value="1"/>
</dbReference>
<reference evidence="1" key="1">
    <citation type="submission" date="2022-12" db="EMBL/GenBank/DDBJ databases">
        <title>Draft genome assemblies for two species of Escallonia (Escalloniales).</title>
        <authorList>
            <person name="Chanderbali A."/>
            <person name="Dervinis C."/>
            <person name="Anghel I."/>
            <person name="Soltis D."/>
            <person name="Soltis P."/>
            <person name="Zapata F."/>
        </authorList>
    </citation>
    <scope>NUCLEOTIDE SEQUENCE</scope>
    <source>
        <strain evidence="1">UCBG92.1500</strain>
        <tissue evidence="1">Leaf</tissue>
    </source>
</reference>
<proteinExistence type="predicted"/>
<comment type="caution">
    <text evidence="1">The sequence shown here is derived from an EMBL/GenBank/DDBJ whole genome shotgun (WGS) entry which is preliminary data.</text>
</comment>